<dbReference type="GO" id="GO:0008104">
    <property type="term" value="P:intracellular protein localization"/>
    <property type="evidence" value="ECO:0007669"/>
    <property type="project" value="TreeGrafter"/>
</dbReference>
<dbReference type="PANTHER" id="PTHR16074:SF4">
    <property type="entry name" value="BARDET-BIEDL SYNDROME 7 PROTEIN"/>
    <property type="match status" value="1"/>
</dbReference>
<dbReference type="GO" id="GO:0060271">
    <property type="term" value="P:cilium assembly"/>
    <property type="evidence" value="ECO:0007669"/>
    <property type="project" value="TreeGrafter"/>
</dbReference>
<dbReference type="EMBL" id="BGZK01000863">
    <property type="protein sequence ID" value="GBP63206.1"/>
    <property type="molecule type" value="Genomic_DNA"/>
</dbReference>
<dbReference type="InterPro" id="IPR015943">
    <property type="entry name" value="WD40/YVTN_repeat-like_dom_sf"/>
</dbReference>
<dbReference type="PANTHER" id="PTHR16074">
    <property type="entry name" value="BARDET-BIEDL SYNDROME 7 PROTEIN"/>
    <property type="match status" value="1"/>
</dbReference>
<protein>
    <submittedName>
        <fullName evidence="2">Bardet-Biedl syndrome 7 protein</fullName>
    </submittedName>
</protein>
<dbReference type="SUPFAM" id="SSF50978">
    <property type="entry name" value="WD40 repeat-like"/>
    <property type="match status" value="1"/>
</dbReference>
<dbReference type="GO" id="GO:0016020">
    <property type="term" value="C:membrane"/>
    <property type="evidence" value="ECO:0007669"/>
    <property type="project" value="TreeGrafter"/>
</dbReference>
<proteinExistence type="predicted"/>
<gene>
    <name evidence="2" type="primary">BBS7</name>
    <name evidence="2" type="ORF">EVAR_89473_1</name>
</gene>
<dbReference type="GO" id="GO:0036064">
    <property type="term" value="C:ciliary basal body"/>
    <property type="evidence" value="ECO:0007669"/>
    <property type="project" value="TreeGrafter"/>
</dbReference>
<dbReference type="AlphaFoldDB" id="A0A4C1XH33"/>
<dbReference type="InterPro" id="IPR036322">
    <property type="entry name" value="WD40_repeat_dom_sf"/>
</dbReference>
<sequence length="405" mass="44231">MDYDLTRVDYLLCGVTYPDTLKTIPTSGLKTRQKFTIGDKNGILQCLSIKDEEPYVHFKTLPGKPLQQGIDSFQFTDAQAEKIFAAAGNEIKGYTRKGKVFLTLETTLSETITSMFVLGGDLILGSGRTVTHYRELREMHSYTCDDRVLDLVAFLIPNGTRFRILVLTANKGIILLENGQILSRISIAGGPTRIILPPIQHNTYTLYGAADGSLGIINQDGSELSFTCLMEGHDLGAVVCAGWWLSNVGTHLAIGRHDGSIQLYLIDLENLMGKPRLKFTYFCGEPVTSVCGGFVGTEEGELLVATFSGRVFTLRSQRSMPISAGPAGVTVTPPDALAARRTKLDCFTICLATEFTEFTLSRPARRAGRGNGGGRQSRVGSFELFLFVPRSCGDPQLAVLRARVI</sequence>
<dbReference type="Gene3D" id="2.130.10.10">
    <property type="entry name" value="YVTN repeat-like/Quinoprotein amine dehydrogenase"/>
    <property type="match status" value="1"/>
</dbReference>
<dbReference type="GO" id="GO:0034464">
    <property type="term" value="C:BBSome"/>
    <property type="evidence" value="ECO:0007669"/>
    <property type="project" value="TreeGrafter"/>
</dbReference>
<keyword evidence="3" id="KW-1185">Reference proteome</keyword>
<evidence type="ECO:0000313" key="3">
    <source>
        <dbReference type="Proteomes" id="UP000299102"/>
    </source>
</evidence>
<name>A0A4C1XH33_EUMVA</name>
<evidence type="ECO:0000259" key="1">
    <source>
        <dbReference type="Pfam" id="PF23743"/>
    </source>
</evidence>
<feature type="domain" description="BBS7 beta-propeller" evidence="1">
    <location>
        <begin position="21"/>
        <end position="314"/>
    </location>
</feature>
<dbReference type="STRING" id="151549.A0A4C1XH33"/>
<organism evidence="2 3">
    <name type="scientific">Eumeta variegata</name>
    <name type="common">Bagworm moth</name>
    <name type="synonym">Eumeta japonica</name>
    <dbReference type="NCBI Taxonomy" id="151549"/>
    <lineage>
        <taxon>Eukaryota</taxon>
        <taxon>Metazoa</taxon>
        <taxon>Ecdysozoa</taxon>
        <taxon>Arthropoda</taxon>
        <taxon>Hexapoda</taxon>
        <taxon>Insecta</taxon>
        <taxon>Pterygota</taxon>
        <taxon>Neoptera</taxon>
        <taxon>Endopterygota</taxon>
        <taxon>Lepidoptera</taxon>
        <taxon>Glossata</taxon>
        <taxon>Ditrysia</taxon>
        <taxon>Tineoidea</taxon>
        <taxon>Psychidae</taxon>
        <taxon>Oiketicinae</taxon>
        <taxon>Eumeta</taxon>
    </lineage>
</organism>
<dbReference type="Proteomes" id="UP000299102">
    <property type="component" value="Unassembled WGS sequence"/>
</dbReference>
<dbReference type="GO" id="GO:0043005">
    <property type="term" value="C:neuron projection"/>
    <property type="evidence" value="ECO:0007669"/>
    <property type="project" value="TreeGrafter"/>
</dbReference>
<dbReference type="InterPro" id="IPR056332">
    <property type="entry name" value="Beta-prop_BBS7"/>
</dbReference>
<accession>A0A4C1XH33</accession>
<dbReference type="OrthoDB" id="414590at2759"/>
<reference evidence="2 3" key="1">
    <citation type="journal article" date="2019" name="Commun. Biol.">
        <title>The bagworm genome reveals a unique fibroin gene that provides high tensile strength.</title>
        <authorList>
            <person name="Kono N."/>
            <person name="Nakamura H."/>
            <person name="Ohtoshi R."/>
            <person name="Tomita M."/>
            <person name="Numata K."/>
            <person name="Arakawa K."/>
        </authorList>
    </citation>
    <scope>NUCLEOTIDE SEQUENCE [LARGE SCALE GENOMIC DNA]</scope>
</reference>
<dbReference type="GO" id="GO:0005930">
    <property type="term" value="C:axoneme"/>
    <property type="evidence" value="ECO:0007669"/>
    <property type="project" value="TreeGrafter"/>
</dbReference>
<evidence type="ECO:0000313" key="2">
    <source>
        <dbReference type="EMBL" id="GBP63206.1"/>
    </source>
</evidence>
<dbReference type="Pfam" id="PF23743">
    <property type="entry name" value="Beta-prop_BBS7"/>
    <property type="match status" value="1"/>
</dbReference>
<comment type="caution">
    <text evidence="2">The sequence shown here is derived from an EMBL/GenBank/DDBJ whole genome shotgun (WGS) entry which is preliminary data.</text>
</comment>